<evidence type="ECO:0000313" key="3">
    <source>
        <dbReference type="Proteomes" id="UP000024635"/>
    </source>
</evidence>
<reference evidence="3" key="1">
    <citation type="journal article" date="2015" name="Nat. Genet.">
        <title>The genome and transcriptome of the zoonotic hookworm Ancylostoma ceylanicum identify infection-specific gene families.</title>
        <authorList>
            <person name="Schwarz E.M."/>
            <person name="Hu Y."/>
            <person name="Antoshechkin I."/>
            <person name="Miller M.M."/>
            <person name="Sternberg P.W."/>
            <person name="Aroian R.V."/>
        </authorList>
    </citation>
    <scope>NUCLEOTIDE SEQUENCE</scope>
    <source>
        <strain evidence="3">HY135</strain>
    </source>
</reference>
<keyword evidence="1" id="KW-0472">Membrane</keyword>
<dbReference type="Proteomes" id="UP000024635">
    <property type="component" value="Unassembled WGS sequence"/>
</dbReference>
<keyword evidence="1" id="KW-0812">Transmembrane</keyword>
<keyword evidence="1" id="KW-1133">Transmembrane helix</keyword>
<comment type="caution">
    <text evidence="2">The sequence shown here is derived from an EMBL/GenBank/DDBJ whole genome shotgun (WGS) entry which is preliminary data.</text>
</comment>
<name>A0A016U268_9BILA</name>
<keyword evidence="3" id="KW-1185">Reference proteome</keyword>
<sequence length="99" mass="11111">MSLVERRLLSNTPSAGANRMPTDSVTAFAWFFLPIVIIVHVKVQEANRRRRIRGLVAIKASGYEGSRIYSTMLSQQWCDRHGNGGIRQSHNASEVNVVE</sequence>
<evidence type="ECO:0000256" key="1">
    <source>
        <dbReference type="SAM" id="Phobius"/>
    </source>
</evidence>
<dbReference type="OrthoDB" id="5899367at2759"/>
<accession>A0A016U268</accession>
<proteinExistence type="predicted"/>
<gene>
    <name evidence="2" type="primary">Acey_s0064.g3484</name>
    <name evidence="2" type="ORF">Y032_0064g3484</name>
</gene>
<protein>
    <submittedName>
        <fullName evidence="2">Uncharacterized protein</fullName>
    </submittedName>
</protein>
<evidence type="ECO:0000313" key="2">
    <source>
        <dbReference type="EMBL" id="EYC08698.1"/>
    </source>
</evidence>
<feature type="transmembrane region" description="Helical" evidence="1">
    <location>
        <begin position="25"/>
        <end position="43"/>
    </location>
</feature>
<dbReference type="AlphaFoldDB" id="A0A016U268"/>
<organism evidence="2 3">
    <name type="scientific">Ancylostoma ceylanicum</name>
    <dbReference type="NCBI Taxonomy" id="53326"/>
    <lineage>
        <taxon>Eukaryota</taxon>
        <taxon>Metazoa</taxon>
        <taxon>Ecdysozoa</taxon>
        <taxon>Nematoda</taxon>
        <taxon>Chromadorea</taxon>
        <taxon>Rhabditida</taxon>
        <taxon>Rhabditina</taxon>
        <taxon>Rhabditomorpha</taxon>
        <taxon>Strongyloidea</taxon>
        <taxon>Ancylostomatidae</taxon>
        <taxon>Ancylostomatinae</taxon>
        <taxon>Ancylostoma</taxon>
    </lineage>
</organism>
<dbReference type="EMBL" id="JARK01001400">
    <property type="protein sequence ID" value="EYC08698.1"/>
    <property type="molecule type" value="Genomic_DNA"/>
</dbReference>